<keyword evidence="2" id="KW-1185">Reference proteome</keyword>
<evidence type="ECO:0000313" key="1">
    <source>
        <dbReference type="EMBL" id="TCJ11660.1"/>
    </source>
</evidence>
<dbReference type="Gene3D" id="3.40.50.2000">
    <property type="entry name" value="Glycogen Phosphorylase B"/>
    <property type="match status" value="2"/>
</dbReference>
<accession>A0A4R1B2I4</accession>
<name>A0A4R1B2I4_9PROT</name>
<sequence>MTGTRLLLLPAGDRNTASSRIRVYQLHEALLRLGIASRIGLDGLDGPADVLFVQKRLNADRLAAVAAARAAGTRIVYDVDDLGGALRYWAPEALFEAMLARADHVTTASAEQGEWLAHAYGIRHWSAIANSIDYAPGPPVLPAPRAGDPLRVVWFGNDGNFRLMVPHLATLLGMAGVQPVAVVAGRELGKLRKAHPAVEFHAWTLAGFVPLLQTCDLAVLAHDGDADDRRKGNNRMVTAIHYGVPAVVSDTPEYARSAARLGVAEAVFGDPAGLRRAVAGLRRPAARLAYLRRAQPAAWAAYSPEVAARQFLRVFLGDPDTTPIHAPEG</sequence>
<organism evidence="1 2">
    <name type="scientific">Parasulfuritortus cantonensis</name>
    <dbReference type="NCBI Taxonomy" id="2528202"/>
    <lineage>
        <taxon>Bacteria</taxon>
        <taxon>Pseudomonadati</taxon>
        <taxon>Pseudomonadota</taxon>
        <taxon>Betaproteobacteria</taxon>
        <taxon>Nitrosomonadales</taxon>
        <taxon>Thiobacillaceae</taxon>
        <taxon>Parasulfuritortus</taxon>
    </lineage>
</organism>
<reference evidence="1 2" key="1">
    <citation type="submission" date="2019-03" db="EMBL/GenBank/DDBJ databases">
        <title>Genome sequence of Thiobacillaceae bacterium LSR1, a sulfur-oxidizing bacterium isolated from freshwater sediment.</title>
        <authorList>
            <person name="Li S."/>
        </authorList>
    </citation>
    <scope>NUCLEOTIDE SEQUENCE [LARGE SCALE GENOMIC DNA]</scope>
    <source>
        <strain evidence="1 2">LSR1</strain>
    </source>
</reference>
<comment type="caution">
    <text evidence="1">The sequence shown here is derived from an EMBL/GenBank/DDBJ whole genome shotgun (WGS) entry which is preliminary data.</text>
</comment>
<evidence type="ECO:0000313" key="2">
    <source>
        <dbReference type="Proteomes" id="UP000295443"/>
    </source>
</evidence>
<dbReference type="Proteomes" id="UP000295443">
    <property type="component" value="Unassembled WGS sequence"/>
</dbReference>
<dbReference type="RefSeq" id="WP_131448892.1">
    <property type="nucleotide sequence ID" value="NZ_SJZB01000051.1"/>
</dbReference>
<evidence type="ECO:0008006" key="3">
    <source>
        <dbReference type="Google" id="ProtNLM"/>
    </source>
</evidence>
<proteinExistence type="predicted"/>
<protein>
    <recommendedName>
        <fullName evidence="3">Glycosyltransferase</fullName>
    </recommendedName>
</protein>
<dbReference type="AlphaFoldDB" id="A0A4R1B2I4"/>
<gene>
    <name evidence="1" type="ORF">EZJ19_14690</name>
</gene>
<dbReference type="SUPFAM" id="SSF53756">
    <property type="entry name" value="UDP-Glycosyltransferase/glycogen phosphorylase"/>
    <property type="match status" value="1"/>
</dbReference>
<dbReference type="EMBL" id="SJZB01000051">
    <property type="protein sequence ID" value="TCJ11660.1"/>
    <property type="molecule type" value="Genomic_DNA"/>
</dbReference>